<sequence>MKNISEIRDECARCGIHNLGEFVTNYSLDERSGVKKLVEKARKMLADYELEIMRINSMSKFERQFCEHGYICGVDEVGRGPLAGPVVAAAVVFPKDLIIPYVNDSKKLTETKREELFNHIMCEAISVGFGSVDNSRIDEINILESTFEAMRQAVSELNVKPDIVLVDGNKKIPGLDITQHALVGGDAKCLSIAAASIVAKVVRDRYMKEMDIKYPMYDFASNKGYGSKKHINGIKEFGISPIHRRTFVHN</sequence>
<name>A0ABS1IZL8_9FIRM</name>
<evidence type="ECO:0000259" key="17">
    <source>
        <dbReference type="PROSITE" id="PS51975"/>
    </source>
</evidence>
<comment type="similarity">
    <text evidence="5 14 16">Belongs to the RNase HII family.</text>
</comment>
<feature type="binding site" evidence="14 15">
    <location>
        <position position="167"/>
    </location>
    <ligand>
        <name>a divalent metal cation</name>
        <dbReference type="ChEBI" id="CHEBI:60240"/>
    </ligand>
</feature>
<dbReference type="CDD" id="cd07182">
    <property type="entry name" value="RNase_HII_bacteria_HII_like"/>
    <property type="match status" value="1"/>
</dbReference>
<evidence type="ECO:0000256" key="12">
    <source>
        <dbReference type="ARBA" id="ARBA00022801"/>
    </source>
</evidence>
<comment type="subcellular location">
    <subcellularLocation>
        <location evidence="4 14">Cytoplasm</location>
    </subcellularLocation>
</comment>
<evidence type="ECO:0000256" key="3">
    <source>
        <dbReference type="ARBA" id="ARBA00004065"/>
    </source>
</evidence>
<dbReference type="GO" id="GO:0004523">
    <property type="term" value="F:RNA-DNA hybrid ribonuclease activity"/>
    <property type="evidence" value="ECO:0007669"/>
    <property type="project" value="UniProtKB-EC"/>
</dbReference>
<evidence type="ECO:0000256" key="14">
    <source>
        <dbReference type="HAMAP-Rule" id="MF_00052"/>
    </source>
</evidence>
<dbReference type="InterPro" id="IPR012337">
    <property type="entry name" value="RNaseH-like_sf"/>
</dbReference>
<evidence type="ECO:0000256" key="13">
    <source>
        <dbReference type="ARBA" id="ARBA00023211"/>
    </source>
</evidence>
<evidence type="ECO:0000256" key="10">
    <source>
        <dbReference type="ARBA" id="ARBA00022723"/>
    </source>
</evidence>
<evidence type="ECO:0000256" key="5">
    <source>
        <dbReference type="ARBA" id="ARBA00007383"/>
    </source>
</evidence>
<dbReference type="InterPro" id="IPR036397">
    <property type="entry name" value="RNaseH_sf"/>
</dbReference>
<protein>
    <recommendedName>
        <fullName evidence="7 14">Ribonuclease HII</fullName>
        <shortName evidence="14">RNase HII</shortName>
        <ecNumber evidence="6 14">3.1.26.4</ecNumber>
    </recommendedName>
</protein>
<feature type="domain" description="RNase H type-2" evidence="17">
    <location>
        <begin position="69"/>
        <end position="250"/>
    </location>
</feature>
<dbReference type="EC" id="3.1.26.4" evidence="6 14"/>
<dbReference type="EMBL" id="JAEPRJ010000001">
    <property type="protein sequence ID" value="MBK5897326.1"/>
    <property type="molecule type" value="Genomic_DNA"/>
</dbReference>
<dbReference type="RefSeq" id="WP_208428818.1">
    <property type="nucleotide sequence ID" value="NZ_JAEPRJ010000001.1"/>
</dbReference>
<gene>
    <name evidence="14" type="primary">rnhB</name>
    <name evidence="18" type="ORF">JJN12_05915</name>
</gene>
<dbReference type="InterPro" id="IPR022898">
    <property type="entry name" value="RNase_HII"/>
</dbReference>
<dbReference type="NCBIfam" id="NF000594">
    <property type="entry name" value="PRK00015.1-1"/>
    <property type="match status" value="1"/>
</dbReference>
<evidence type="ECO:0000256" key="7">
    <source>
        <dbReference type="ARBA" id="ARBA00019179"/>
    </source>
</evidence>
<keyword evidence="11 14" id="KW-0255">Endonuclease</keyword>
<comment type="function">
    <text evidence="3 14 16">Endonuclease that specifically degrades the RNA of RNA-DNA hybrids.</text>
</comment>
<keyword evidence="13 14" id="KW-0464">Manganese</keyword>
<keyword evidence="19" id="KW-1185">Reference proteome</keyword>
<evidence type="ECO:0000256" key="6">
    <source>
        <dbReference type="ARBA" id="ARBA00012180"/>
    </source>
</evidence>
<comment type="caution">
    <text evidence="18">The sequence shown here is derived from an EMBL/GenBank/DDBJ whole genome shotgun (WGS) entry which is preliminary data.</text>
</comment>
<keyword evidence="12 14" id="KW-0378">Hydrolase</keyword>
<reference evidence="18 19" key="1">
    <citation type="submission" date="2021-01" db="EMBL/GenBank/DDBJ databases">
        <title>Isolation and description of Catonella massiliensis sp. nov., a novel Catonella species, isolated from a stable periodontitis subject.</title>
        <authorList>
            <person name="Antezack A."/>
            <person name="Boxberger M."/>
            <person name="La Scola B."/>
            <person name="Monnet-Corti V."/>
        </authorList>
    </citation>
    <scope>NUCLEOTIDE SEQUENCE [LARGE SCALE GENOMIC DNA]</scope>
    <source>
        <strain evidence="18 19">Marseille-Q4567</strain>
    </source>
</reference>
<comment type="cofactor">
    <cofactor evidence="2">
        <name>Mg(2+)</name>
        <dbReference type="ChEBI" id="CHEBI:18420"/>
    </cofactor>
</comment>
<evidence type="ECO:0000256" key="16">
    <source>
        <dbReference type="RuleBase" id="RU003515"/>
    </source>
</evidence>
<dbReference type="PANTHER" id="PTHR10954">
    <property type="entry name" value="RIBONUCLEASE H2 SUBUNIT A"/>
    <property type="match status" value="1"/>
</dbReference>
<dbReference type="NCBIfam" id="NF000595">
    <property type="entry name" value="PRK00015.1-3"/>
    <property type="match status" value="1"/>
</dbReference>
<evidence type="ECO:0000256" key="15">
    <source>
        <dbReference type="PROSITE-ProRule" id="PRU01319"/>
    </source>
</evidence>
<evidence type="ECO:0000256" key="8">
    <source>
        <dbReference type="ARBA" id="ARBA00022490"/>
    </source>
</evidence>
<dbReference type="InterPro" id="IPR024567">
    <property type="entry name" value="RNase_HII/HIII_dom"/>
</dbReference>
<proteinExistence type="inferred from homology"/>
<evidence type="ECO:0000313" key="19">
    <source>
        <dbReference type="Proteomes" id="UP000604730"/>
    </source>
</evidence>
<dbReference type="InterPro" id="IPR001352">
    <property type="entry name" value="RNase_HII/HIII"/>
</dbReference>
<evidence type="ECO:0000256" key="1">
    <source>
        <dbReference type="ARBA" id="ARBA00000077"/>
    </source>
</evidence>
<evidence type="ECO:0000256" key="2">
    <source>
        <dbReference type="ARBA" id="ARBA00001946"/>
    </source>
</evidence>
<dbReference type="PANTHER" id="PTHR10954:SF18">
    <property type="entry name" value="RIBONUCLEASE HII"/>
    <property type="match status" value="1"/>
</dbReference>
<comment type="catalytic activity">
    <reaction evidence="1 14 15 16">
        <text>Endonucleolytic cleavage to 5'-phosphomonoester.</text>
        <dbReference type="EC" id="3.1.26.4"/>
    </reaction>
</comment>
<dbReference type="SUPFAM" id="SSF53098">
    <property type="entry name" value="Ribonuclease H-like"/>
    <property type="match status" value="1"/>
</dbReference>
<dbReference type="PROSITE" id="PS51975">
    <property type="entry name" value="RNASE_H_2"/>
    <property type="match status" value="1"/>
</dbReference>
<feature type="binding site" evidence="14 15">
    <location>
        <position position="75"/>
    </location>
    <ligand>
        <name>a divalent metal cation</name>
        <dbReference type="ChEBI" id="CHEBI:60240"/>
    </ligand>
</feature>
<accession>A0ABS1IZL8</accession>
<evidence type="ECO:0000256" key="4">
    <source>
        <dbReference type="ARBA" id="ARBA00004496"/>
    </source>
</evidence>
<keyword evidence="9 14" id="KW-0540">Nuclease</keyword>
<feature type="binding site" evidence="14 15">
    <location>
        <position position="76"/>
    </location>
    <ligand>
        <name>a divalent metal cation</name>
        <dbReference type="ChEBI" id="CHEBI:60240"/>
    </ligand>
</feature>
<comment type="cofactor">
    <cofactor evidence="14 15">
        <name>Mn(2+)</name>
        <dbReference type="ChEBI" id="CHEBI:29035"/>
    </cofactor>
    <cofactor evidence="14 15">
        <name>Mg(2+)</name>
        <dbReference type="ChEBI" id="CHEBI:18420"/>
    </cofactor>
    <text evidence="14 15">Manganese or magnesium. Binds 1 divalent metal ion per monomer in the absence of substrate. May bind a second metal ion after substrate binding.</text>
</comment>
<dbReference type="HAMAP" id="MF_00052_B">
    <property type="entry name" value="RNase_HII_B"/>
    <property type="match status" value="1"/>
</dbReference>
<organism evidence="18 19">
    <name type="scientific">Catonella massiliensis</name>
    <dbReference type="NCBI Taxonomy" id="2799636"/>
    <lineage>
        <taxon>Bacteria</taxon>
        <taxon>Bacillati</taxon>
        <taxon>Bacillota</taxon>
        <taxon>Clostridia</taxon>
        <taxon>Lachnospirales</taxon>
        <taxon>Lachnospiraceae</taxon>
        <taxon>Catonella</taxon>
    </lineage>
</organism>
<dbReference type="Pfam" id="PF01351">
    <property type="entry name" value="RNase_HII"/>
    <property type="match status" value="1"/>
</dbReference>
<dbReference type="Proteomes" id="UP000604730">
    <property type="component" value="Unassembled WGS sequence"/>
</dbReference>
<evidence type="ECO:0000256" key="9">
    <source>
        <dbReference type="ARBA" id="ARBA00022722"/>
    </source>
</evidence>
<keyword evidence="8 14" id="KW-0963">Cytoplasm</keyword>
<dbReference type="Gene3D" id="3.30.420.10">
    <property type="entry name" value="Ribonuclease H-like superfamily/Ribonuclease H"/>
    <property type="match status" value="1"/>
</dbReference>
<evidence type="ECO:0000313" key="18">
    <source>
        <dbReference type="EMBL" id="MBK5897326.1"/>
    </source>
</evidence>
<keyword evidence="10 14" id="KW-0479">Metal-binding</keyword>
<evidence type="ECO:0000256" key="11">
    <source>
        <dbReference type="ARBA" id="ARBA00022759"/>
    </source>
</evidence>